<organism evidence="5 6">
    <name type="scientific">Schaalia canis</name>
    <dbReference type="NCBI Taxonomy" id="100469"/>
    <lineage>
        <taxon>Bacteria</taxon>
        <taxon>Bacillati</taxon>
        <taxon>Actinomycetota</taxon>
        <taxon>Actinomycetes</taxon>
        <taxon>Actinomycetales</taxon>
        <taxon>Actinomycetaceae</taxon>
        <taxon>Schaalia</taxon>
    </lineage>
</organism>
<evidence type="ECO:0000313" key="5">
    <source>
        <dbReference type="EMBL" id="RRC96108.1"/>
    </source>
</evidence>
<dbReference type="InterPro" id="IPR046335">
    <property type="entry name" value="LacI/GalR-like_sensor"/>
</dbReference>
<evidence type="ECO:0000259" key="4">
    <source>
        <dbReference type="PROSITE" id="PS50932"/>
    </source>
</evidence>
<protein>
    <submittedName>
        <fullName evidence="5">LacI family transcriptional regulator</fullName>
    </submittedName>
</protein>
<dbReference type="InterPro" id="IPR000843">
    <property type="entry name" value="HTH_LacI"/>
</dbReference>
<name>A0A3P1SG22_9ACTO</name>
<dbReference type="PANTHER" id="PTHR30146:SF109">
    <property type="entry name" value="HTH-TYPE TRANSCRIPTIONAL REGULATOR GALS"/>
    <property type="match status" value="1"/>
</dbReference>
<gene>
    <name evidence="5" type="ORF">EII11_00030</name>
</gene>
<dbReference type="InterPro" id="IPR010982">
    <property type="entry name" value="Lambda_DNA-bd_dom_sf"/>
</dbReference>
<dbReference type="Proteomes" id="UP000280444">
    <property type="component" value="Unassembled WGS sequence"/>
</dbReference>
<dbReference type="GO" id="GO:0003700">
    <property type="term" value="F:DNA-binding transcription factor activity"/>
    <property type="evidence" value="ECO:0007669"/>
    <property type="project" value="TreeGrafter"/>
</dbReference>
<dbReference type="AlphaFoldDB" id="A0A3P1SG22"/>
<evidence type="ECO:0000256" key="2">
    <source>
        <dbReference type="ARBA" id="ARBA00023125"/>
    </source>
</evidence>
<reference evidence="5 6" key="1">
    <citation type="submission" date="2018-11" db="EMBL/GenBank/DDBJ databases">
        <title>Genomes From Bacteria Associated with the Canine Oral Cavity: a Test Case for Automated Genome-Based Taxonomic Assignment.</title>
        <authorList>
            <person name="Coil D.A."/>
            <person name="Jospin G."/>
            <person name="Darling A.E."/>
            <person name="Wallis C."/>
            <person name="Davis I.J."/>
            <person name="Harris S."/>
            <person name="Eisen J.A."/>
            <person name="Holcombe L.J."/>
            <person name="O'Flynn C."/>
        </authorList>
    </citation>
    <scope>NUCLEOTIDE SEQUENCE [LARGE SCALE GENOMIC DNA]</scope>
    <source>
        <strain evidence="5 6">OH770</strain>
    </source>
</reference>
<evidence type="ECO:0000256" key="3">
    <source>
        <dbReference type="ARBA" id="ARBA00023163"/>
    </source>
</evidence>
<dbReference type="SUPFAM" id="SSF47413">
    <property type="entry name" value="lambda repressor-like DNA-binding domains"/>
    <property type="match status" value="1"/>
</dbReference>
<comment type="caution">
    <text evidence="5">The sequence shown here is derived from an EMBL/GenBank/DDBJ whole genome shotgun (WGS) entry which is preliminary data.</text>
</comment>
<dbReference type="CDD" id="cd06267">
    <property type="entry name" value="PBP1_LacI_sugar_binding-like"/>
    <property type="match status" value="1"/>
</dbReference>
<dbReference type="Gene3D" id="3.40.50.2300">
    <property type="match status" value="2"/>
</dbReference>
<accession>A0A3P1SG22</accession>
<evidence type="ECO:0000313" key="6">
    <source>
        <dbReference type="Proteomes" id="UP000280444"/>
    </source>
</evidence>
<keyword evidence="6" id="KW-1185">Reference proteome</keyword>
<evidence type="ECO:0000256" key="1">
    <source>
        <dbReference type="ARBA" id="ARBA00023015"/>
    </source>
</evidence>
<dbReference type="Gene3D" id="1.10.260.40">
    <property type="entry name" value="lambda repressor-like DNA-binding domains"/>
    <property type="match status" value="1"/>
</dbReference>
<dbReference type="CDD" id="cd01392">
    <property type="entry name" value="HTH_LacI"/>
    <property type="match status" value="1"/>
</dbReference>
<dbReference type="SMART" id="SM00354">
    <property type="entry name" value="HTH_LACI"/>
    <property type="match status" value="1"/>
</dbReference>
<keyword evidence="2" id="KW-0238">DNA-binding</keyword>
<dbReference type="Pfam" id="PF13377">
    <property type="entry name" value="Peripla_BP_3"/>
    <property type="match status" value="1"/>
</dbReference>
<dbReference type="OrthoDB" id="3266689at2"/>
<dbReference type="EMBL" id="RQZF01000001">
    <property type="protein sequence ID" value="RRC96108.1"/>
    <property type="molecule type" value="Genomic_DNA"/>
</dbReference>
<dbReference type="Pfam" id="PF00356">
    <property type="entry name" value="LacI"/>
    <property type="match status" value="1"/>
</dbReference>
<sequence>MFGGEMKQSRVTLRDIADTVGTSISTVSLALRDDARVSEKLRRTIQNTAAELGYKVDLLGSMMRSNTPHVLGVVGRFDQELHAHYIRLLGEEARLRGYQLVAENAAAYEHMSEAFKTLAQFRITTTIAINPDPDDHNESSENGPSVVIGQERVFPHADLMTSRNESGAEELAEHLDTLGHRSIVYFDGEPGVSAQSRREAVIAACHRHRIRVDTVAAGATMDAGFTAASRLMADQWAQRRQRTRRTDGGRLGDYSALVGYNDHCIQGAAVALMGAGVRIPTDISLAGFDNSQVAQSTTFNLTSVDRGVRKIATIALDRAIERITHPDLDGITIGVDSHLVIRTSTGRAFYLNDSTPILFPSRNPPTDDSVGRATCEH</sequence>
<dbReference type="PROSITE" id="PS50932">
    <property type="entry name" value="HTH_LACI_2"/>
    <property type="match status" value="1"/>
</dbReference>
<dbReference type="GO" id="GO:0000976">
    <property type="term" value="F:transcription cis-regulatory region binding"/>
    <property type="evidence" value="ECO:0007669"/>
    <property type="project" value="TreeGrafter"/>
</dbReference>
<feature type="domain" description="HTH lacI-type" evidence="4">
    <location>
        <begin position="11"/>
        <end position="65"/>
    </location>
</feature>
<keyword evidence="1" id="KW-0805">Transcription regulation</keyword>
<proteinExistence type="predicted"/>
<keyword evidence="3" id="KW-0804">Transcription</keyword>
<dbReference type="SUPFAM" id="SSF53822">
    <property type="entry name" value="Periplasmic binding protein-like I"/>
    <property type="match status" value="1"/>
</dbReference>
<dbReference type="PANTHER" id="PTHR30146">
    <property type="entry name" value="LACI-RELATED TRANSCRIPTIONAL REPRESSOR"/>
    <property type="match status" value="1"/>
</dbReference>
<dbReference type="InterPro" id="IPR028082">
    <property type="entry name" value="Peripla_BP_I"/>
</dbReference>